<keyword evidence="2" id="KW-1133">Transmembrane helix</keyword>
<keyword evidence="4" id="KW-1185">Reference proteome</keyword>
<feature type="transmembrane region" description="Helical" evidence="2">
    <location>
        <begin position="267"/>
        <end position="287"/>
    </location>
</feature>
<feature type="transmembrane region" description="Helical" evidence="2">
    <location>
        <begin position="153"/>
        <end position="172"/>
    </location>
</feature>
<evidence type="ECO:0000313" key="3">
    <source>
        <dbReference type="EMBL" id="KAF6754716.1"/>
    </source>
</evidence>
<keyword evidence="2" id="KW-0472">Membrane</keyword>
<keyword evidence="2" id="KW-0812">Transmembrane</keyword>
<dbReference type="OrthoDB" id="2562239at2759"/>
<dbReference type="AlphaFoldDB" id="A0A8H6M789"/>
<dbReference type="EMBL" id="JACGCI010000033">
    <property type="protein sequence ID" value="KAF6754716.1"/>
    <property type="molecule type" value="Genomic_DNA"/>
</dbReference>
<feature type="transmembrane region" description="Helical" evidence="2">
    <location>
        <begin position="19"/>
        <end position="37"/>
    </location>
</feature>
<feature type="transmembrane region" description="Helical" evidence="2">
    <location>
        <begin position="192"/>
        <end position="211"/>
    </location>
</feature>
<gene>
    <name evidence="3" type="ORF">DFP72DRAFT_1124414</name>
</gene>
<sequence length="345" mass="38083">MFPAPIGGIALPSEFPACITFIVLYGLLVPVIAYRFWDRRSRTILLIGAVIAATERTVVLSLRAVGTQREDFRFSEGLVKYGQTSLGFAFVGIGLDLAGLLRCLLVNSTYGYGEGGRWDESPSAATKGSSFRPPSEGDLDRPLERARWRKVTFCLRVSFLLSNIPGGIAAGMFQKKYFDNMDKARMVCSLRYAGAAIAVALIAIVISGALWSWKRQPRAPPKAIHRILLLSSLILIVGIYRLSVMHYETPALESTLPGTLNGHGAKAAFYIFHLLPEWVCLVILLCFNTRKTFGTGPWGDRRLRDDTPEKIRERMEKKARHDARNGANSDTERGNTRLTGSAGST</sequence>
<proteinExistence type="predicted"/>
<protein>
    <submittedName>
        <fullName evidence="3">Uncharacterized protein</fullName>
    </submittedName>
</protein>
<feature type="transmembrane region" description="Helical" evidence="2">
    <location>
        <begin position="44"/>
        <end position="66"/>
    </location>
</feature>
<feature type="transmembrane region" description="Helical" evidence="2">
    <location>
        <begin position="86"/>
        <end position="105"/>
    </location>
</feature>
<feature type="transmembrane region" description="Helical" evidence="2">
    <location>
        <begin position="223"/>
        <end position="247"/>
    </location>
</feature>
<evidence type="ECO:0000256" key="1">
    <source>
        <dbReference type="SAM" id="MobiDB-lite"/>
    </source>
</evidence>
<accession>A0A8H6M789</accession>
<comment type="caution">
    <text evidence="3">The sequence shown here is derived from an EMBL/GenBank/DDBJ whole genome shotgun (WGS) entry which is preliminary data.</text>
</comment>
<name>A0A8H6M789_9AGAR</name>
<feature type="compositionally biased region" description="Polar residues" evidence="1">
    <location>
        <begin position="336"/>
        <end position="345"/>
    </location>
</feature>
<organism evidence="3 4">
    <name type="scientific">Ephemerocybe angulata</name>
    <dbReference type="NCBI Taxonomy" id="980116"/>
    <lineage>
        <taxon>Eukaryota</taxon>
        <taxon>Fungi</taxon>
        <taxon>Dikarya</taxon>
        <taxon>Basidiomycota</taxon>
        <taxon>Agaricomycotina</taxon>
        <taxon>Agaricomycetes</taxon>
        <taxon>Agaricomycetidae</taxon>
        <taxon>Agaricales</taxon>
        <taxon>Agaricineae</taxon>
        <taxon>Psathyrellaceae</taxon>
        <taxon>Ephemerocybe</taxon>
    </lineage>
</organism>
<reference evidence="3 4" key="1">
    <citation type="submission" date="2020-07" db="EMBL/GenBank/DDBJ databases">
        <title>Comparative genomics of pyrophilous fungi reveals a link between fire events and developmental genes.</title>
        <authorList>
            <consortium name="DOE Joint Genome Institute"/>
            <person name="Steindorff A.S."/>
            <person name="Carver A."/>
            <person name="Calhoun S."/>
            <person name="Stillman K."/>
            <person name="Liu H."/>
            <person name="Lipzen A."/>
            <person name="Pangilinan J."/>
            <person name="Labutti K."/>
            <person name="Bruns T.D."/>
            <person name="Grigoriev I.V."/>
        </authorList>
    </citation>
    <scope>NUCLEOTIDE SEQUENCE [LARGE SCALE GENOMIC DNA]</scope>
    <source>
        <strain evidence="3 4">CBS 144469</strain>
    </source>
</reference>
<feature type="compositionally biased region" description="Basic and acidic residues" evidence="1">
    <location>
        <begin position="299"/>
        <end position="316"/>
    </location>
</feature>
<feature type="region of interest" description="Disordered" evidence="1">
    <location>
        <begin position="298"/>
        <end position="345"/>
    </location>
</feature>
<evidence type="ECO:0000256" key="2">
    <source>
        <dbReference type="SAM" id="Phobius"/>
    </source>
</evidence>
<dbReference type="Proteomes" id="UP000521943">
    <property type="component" value="Unassembled WGS sequence"/>
</dbReference>
<feature type="region of interest" description="Disordered" evidence="1">
    <location>
        <begin position="119"/>
        <end position="139"/>
    </location>
</feature>
<evidence type="ECO:0000313" key="4">
    <source>
        <dbReference type="Proteomes" id="UP000521943"/>
    </source>
</evidence>